<dbReference type="Proteomes" id="UP001215598">
    <property type="component" value="Unassembled WGS sequence"/>
</dbReference>
<reference evidence="2" key="1">
    <citation type="submission" date="2023-03" db="EMBL/GenBank/DDBJ databases">
        <title>Massive genome expansion in bonnet fungi (Mycena s.s.) driven by repeated elements and novel gene families across ecological guilds.</title>
        <authorList>
            <consortium name="Lawrence Berkeley National Laboratory"/>
            <person name="Harder C.B."/>
            <person name="Miyauchi S."/>
            <person name="Viragh M."/>
            <person name="Kuo A."/>
            <person name="Thoen E."/>
            <person name="Andreopoulos B."/>
            <person name="Lu D."/>
            <person name="Skrede I."/>
            <person name="Drula E."/>
            <person name="Henrissat B."/>
            <person name="Morin E."/>
            <person name="Kohler A."/>
            <person name="Barry K."/>
            <person name="LaButti K."/>
            <person name="Morin E."/>
            <person name="Salamov A."/>
            <person name="Lipzen A."/>
            <person name="Mereny Z."/>
            <person name="Hegedus B."/>
            <person name="Baldrian P."/>
            <person name="Stursova M."/>
            <person name="Weitz H."/>
            <person name="Taylor A."/>
            <person name="Grigoriev I.V."/>
            <person name="Nagy L.G."/>
            <person name="Martin F."/>
            <person name="Kauserud H."/>
        </authorList>
    </citation>
    <scope>NUCLEOTIDE SEQUENCE</scope>
    <source>
        <strain evidence="2">CBHHK182m</strain>
    </source>
</reference>
<proteinExistence type="predicted"/>
<sequence length="1094" mass="123229">MRDLPDDSDDEEDQAPAVQFAGDYFGTYQEEDFDMDQNAEPADPNDSENLDEDEMPKLQEVLFSDSESEDEGEDDFDGHWEPNVPALDFEHLPGVAKGAGVAGIAAAAANEHDEATKVPTPAERAAGEEQVRQRPIIVEFTDGDAGAPLRRGEPGYESYKAKLGDPDNVWAPFTSKLEWELAQWAKLRGPGSTAFTDLLKIGGITERLGLSYKNSRELNNIIDSKIPGRPKFKRKEVIVGGEAYDVYFRDILECVRALYGDPEFAAHLKVAPERHYADEDQTIRLYHDMHTGKWWWATQRELEKRRKGATVIPIIISSDKTLLTLFRNRTAYPVYLTIGNIPKDIRRKPSRQAQILLAYLPTSKLEHITVKASRRRILTNLFHTCMAKILEPLKGAGSEGMVVVSGDGVARRGHPILAAYVGDYPEQLLVGCVKNMDCPQCPEAAKNLGDAPVAGEPEKFRDLNAILDALAAFDEDPAEFVKKCKAAGIKPVIHPFWEGLPFVDIYKSITPDVLHQLYQGVMKHLKAWIIEAFGAAEIDARCRRLPPNHNIRNFMNGISHISRVTGQEHDQMCRFLLGIIIDIPLPKNLNSGRLIRSVRALLDFLYLSQYPVHSTETLAQQDDALARFHENKGIFIDLGIRTNFNLPKLHFLRHYSLGTKRFGTTDNFNTETTERLHIDFAKDAYRATNHKDEYPQMTRWLERKEKILLHAKFIRWRELGQPSTPSVPPGIEFDRTLKMTLHPTRESVPFDKLIQDYGAQFFRDALARFVVSTNHPEYSARQIETYSANLAMPFRRVPVYHKIKWVTEHLPDATIDSVHATPVTKNTRGKPVPGRFDTVLVNLGTGKETGVDGYRVGQLILVPRVDQVFYESVTIEYSAGKFVHLLDLNADKFLRLVDLKPAGFFAGTVKALSVPVLTNDRMDRILAACTGARILTFVPYDLRLRLFDIPALDRLPPLRRLIMPLKLVLISFLATAKSTSITHLDLRPPFLNEDNGGLSTNVLRYFPRLTNLAVNLLDPVAARAVCASCPDLRVLVITPTTVLEEYSFDPRIVFIEGEIWQRDAAHIGLPDFWTRAESIVDERRALLGAAIQSS</sequence>
<feature type="compositionally biased region" description="Acidic residues" evidence="1">
    <location>
        <begin position="66"/>
        <end position="76"/>
    </location>
</feature>
<evidence type="ECO:0000313" key="2">
    <source>
        <dbReference type="EMBL" id="KAJ7750304.1"/>
    </source>
</evidence>
<dbReference type="Pfam" id="PF18759">
    <property type="entry name" value="Plavaka"/>
    <property type="match status" value="1"/>
</dbReference>
<accession>A0AAD7N8C5</accession>
<name>A0AAD7N8C5_9AGAR</name>
<protein>
    <submittedName>
        <fullName evidence="2">Uncharacterized protein</fullName>
    </submittedName>
</protein>
<organism evidence="2 3">
    <name type="scientific">Mycena metata</name>
    <dbReference type="NCBI Taxonomy" id="1033252"/>
    <lineage>
        <taxon>Eukaryota</taxon>
        <taxon>Fungi</taxon>
        <taxon>Dikarya</taxon>
        <taxon>Basidiomycota</taxon>
        <taxon>Agaricomycotina</taxon>
        <taxon>Agaricomycetes</taxon>
        <taxon>Agaricomycetidae</taxon>
        <taxon>Agaricales</taxon>
        <taxon>Marasmiineae</taxon>
        <taxon>Mycenaceae</taxon>
        <taxon>Mycena</taxon>
    </lineage>
</organism>
<dbReference type="EMBL" id="JARKIB010000066">
    <property type="protein sequence ID" value="KAJ7750304.1"/>
    <property type="molecule type" value="Genomic_DNA"/>
</dbReference>
<gene>
    <name evidence="2" type="ORF">B0H16DRAFT_1887906</name>
</gene>
<comment type="caution">
    <text evidence="2">The sequence shown here is derived from an EMBL/GenBank/DDBJ whole genome shotgun (WGS) entry which is preliminary data.</text>
</comment>
<evidence type="ECO:0000313" key="3">
    <source>
        <dbReference type="Proteomes" id="UP001215598"/>
    </source>
</evidence>
<feature type="compositionally biased region" description="Acidic residues" evidence="1">
    <location>
        <begin position="29"/>
        <end position="54"/>
    </location>
</feature>
<dbReference type="InterPro" id="IPR041078">
    <property type="entry name" value="Plavaka"/>
</dbReference>
<keyword evidence="3" id="KW-1185">Reference proteome</keyword>
<feature type="compositionally biased region" description="Acidic residues" evidence="1">
    <location>
        <begin position="1"/>
        <end position="14"/>
    </location>
</feature>
<evidence type="ECO:0000256" key="1">
    <source>
        <dbReference type="SAM" id="MobiDB-lite"/>
    </source>
</evidence>
<feature type="region of interest" description="Disordered" evidence="1">
    <location>
        <begin position="1"/>
        <end position="80"/>
    </location>
</feature>
<dbReference type="AlphaFoldDB" id="A0AAD7N8C5"/>